<comment type="caution">
    <text evidence="9">The sequence shown here is derived from an EMBL/GenBank/DDBJ whole genome shotgun (WGS) entry which is preliminary data.</text>
</comment>
<feature type="transmembrane region" description="Helical" evidence="7">
    <location>
        <begin position="170"/>
        <end position="191"/>
    </location>
</feature>
<dbReference type="STRING" id="1121365.GCA_000375365_01656"/>
<dbReference type="OrthoDB" id="5242213at2"/>
<comment type="similarity">
    <text evidence="2 7">Belongs to the TVP38/TMEM64 family.</text>
</comment>
<reference evidence="9 10" key="1">
    <citation type="submission" date="2017-12" db="EMBL/GenBank/DDBJ databases">
        <title>Corynebacterium mastitidis 16-1433 Genome.</title>
        <authorList>
            <person name="Gulvik C.A."/>
        </authorList>
    </citation>
    <scope>NUCLEOTIDE SEQUENCE [LARGE SCALE GENOMIC DNA]</scope>
    <source>
        <strain evidence="9 10">16-1433</strain>
    </source>
</reference>
<feature type="transmembrane region" description="Helical" evidence="7">
    <location>
        <begin position="142"/>
        <end position="164"/>
    </location>
</feature>
<proteinExistence type="inferred from homology"/>
<evidence type="ECO:0000256" key="4">
    <source>
        <dbReference type="ARBA" id="ARBA00022692"/>
    </source>
</evidence>
<dbReference type="Proteomes" id="UP000233249">
    <property type="component" value="Unassembled WGS sequence"/>
</dbReference>
<keyword evidence="3 7" id="KW-1003">Cell membrane</keyword>
<dbReference type="EMBL" id="PJAF01000001">
    <property type="protein sequence ID" value="PKF69697.1"/>
    <property type="molecule type" value="Genomic_DNA"/>
</dbReference>
<evidence type="ECO:0000256" key="3">
    <source>
        <dbReference type="ARBA" id="ARBA00022475"/>
    </source>
</evidence>
<feature type="transmembrane region" description="Helical" evidence="7">
    <location>
        <begin position="24"/>
        <end position="41"/>
    </location>
</feature>
<feature type="transmembrane region" description="Helical" evidence="7">
    <location>
        <begin position="203"/>
        <end position="220"/>
    </location>
</feature>
<evidence type="ECO:0000256" key="2">
    <source>
        <dbReference type="ARBA" id="ARBA00008640"/>
    </source>
</evidence>
<evidence type="ECO:0000256" key="6">
    <source>
        <dbReference type="ARBA" id="ARBA00023136"/>
    </source>
</evidence>
<name>A0A2N0XAJ8_9CORY</name>
<feature type="transmembrane region" description="Helical" evidence="7">
    <location>
        <begin position="53"/>
        <end position="71"/>
    </location>
</feature>
<comment type="subcellular location">
    <subcellularLocation>
        <location evidence="1 7">Cell membrane</location>
        <topology evidence="1 7">Multi-pass membrane protein</topology>
    </subcellularLocation>
</comment>
<evidence type="ECO:0000256" key="7">
    <source>
        <dbReference type="RuleBase" id="RU366058"/>
    </source>
</evidence>
<feature type="transmembrane region" description="Helical" evidence="7">
    <location>
        <begin position="91"/>
        <end position="117"/>
    </location>
</feature>
<evidence type="ECO:0000256" key="1">
    <source>
        <dbReference type="ARBA" id="ARBA00004651"/>
    </source>
</evidence>
<evidence type="ECO:0000313" key="9">
    <source>
        <dbReference type="EMBL" id="PKF69697.1"/>
    </source>
</evidence>
<keyword evidence="6 7" id="KW-0472">Membrane</keyword>
<gene>
    <name evidence="9" type="ORF">CXB45_00605</name>
</gene>
<evidence type="ECO:0000256" key="5">
    <source>
        <dbReference type="ARBA" id="ARBA00022989"/>
    </source>
</evidence>
<evidence type="ECO:0000313" key="10">
    <source>
        <dbReference type="Proteomes" id="UP000233249"/>
    </source>
</evidence>
<dbReference type="RefSeq" id="WP_101172716.1">
    <property type="nucleotide sequence ID" value="NZ_JAKRKB010000001.1"/>
</dbReference>
<feature type="domain" description="VTT" evidence="8">
    <location>
        <begin position="76"/>
        <end position="193"/>
    </location>
</feature>
<accession>A0A2N0XAJ8</accession>
<dbReference type="InterPro" id="IPR015414">
    <property type="entry name" value="TMEM64"/>
</dbReference>
<organism evidence="9 10">
    <name type="scientific">Corynebacterium mastitidis</name>
    <dbReference type="NCBI Taxonomy" id="161890"/>
    <lineage>
        <taxon>Bacteria</taxon>
        <taxon>Bacillati</taxon>
        <taxon>Actinomycetota</taxon>
        <taxon>Actinomycetes</taxon>
        <taxon>Mycobacteriales</taxon>
        <taxon>Corynebacteriaceae</taxon>
        <taxon>Corynebacterium</taxon>
    </lineage>
</organism>
<protein>
    <recommendedName>
        <fullName evidence="7">TVP38/TMEM64 family membrane protein</fullName>
    </recommendedName>
</protein>
<dbReference type="InterPro" id="IPR032816">
    <property type="entry name" value="VTT_dom"/>
</dbReference>
<keyword evidence="5 7" id="KW-1133">Transmembrane helix</keyword>
<sequence length="230" mass="24285">MRDFLLFLVRDARAAVAGWSWARRAGACAAALLFVLLTWRLEAPNLATLRHWAEHTAAWFPLLFWALYVGITQFPVPRTLLTLSAGLLFGPWWGAAVALSATTASAVLSLAIVRGALGEWMAPRLRHPGVARISARLEQRGWLAVGSLRLIAGIPFSLLNYAAALSPVRVLPFAAATAAGSAPGTIAVVALGDSLASGLDARMLAAMLLLAALGVAGLAVDRRLPVKPLP</sequence>
<dbReference type="PANTHER" id="PTHR12677">
    <property type="entry name" value="GOLGI APPARATUS MEMBRANE PROTEIN TVP38-RELATED"/>
    <property type="match status" value="1"/>
</dbReference>
<dbReference type="PANTHER" id="PTHR12677:SF59">
    <property type="entry name" value="GOLGI APPARATUS MEMBRANE PROTEIN TVP38-RELATED"/>
    <property type="match status" value="1"/>
</dbReference>
<keyword evidence="4 7" id="KW-0812">Transmembrane</keyword>
<evidence type="ECO:0000259" key="8">
    <source>
        <dbReference type="Pfam" id="PF09335"/>
    </source>
</evidence>
<dbReference type="AlphaFoldDB" id="A0A2N0XAJ8"/>
<dbReference type="Pfam" id="PF09335">
    <property type="entry name" value="VTT_dom"/>
    <property type="match status" value="1"/>
</dbReference>
<dbReference type="GO" id="GO:0005886">
    <property type="term" value="C:plasma membrane"/>
    <property type="evidence" value="ECO:0007669"/>
    <property type="project" value="UniProtKB-SubCell"/>
</dbReference>